<evidence type="ECO:0000313" key="5">
    <source>
        <dbReference type="EMBL" id="ORX93582.1"/>
    </source>
</evidence>
<dbReference type="PANTHER" id="PTHR24185">
    <property type="entry name" value="CALCIUM-INDEPENDENT PHOSPHOLIPASE A2-GAMMA"/>
    <property type="match status" value="1"/>
</dbReference>
<dbReference type="GO" id="GO:0047499">
    <property type="term" value="F:calcium-independent phospholipase A2 activity"/>
    <property type="evidence" value="ECO:0007669"/>
    <property type="project" value="TreeGrafter"/>
</dbReference>
<dbReference type="Proteomes" id="UP000193144">
    <property type="component" value="Unassembled WGS sequence"/>
</dbReference>
<accession>A0A1Y1Y6E1</accession>
<dbReference type="GO" id="GO:0016740">
    <property type="term" value="F:transferase activity"/>
    <property type="evidence" value="ECO:0007669"/>
    <property type="project" value="UniProtKB-KW"/>
</dbReference>
<dbReference type="InterPro" id="IPR002641">
    <property type="entry name" value="PNPLA_dom"/>
</dbReference>
<keyword evidence="2" id="KW-0442">Lipid degradation</keyword>
<keyword evidence="3" id="KW-0443">Lipid metabolism</keyword>
<dbReference type="InterPro" id="IPR016035">
    <property type="entry name" value="Acyl_Trfase/lysoPLipase"/>
</dbReference>
<evidence type="ECO:0000259" key="4">
    <source>
        <dbReference type="Pfam" id="PF01734"/>
    </source>
</evidence>
<keyword evidence="6" id="KW-1185">Reference proteome</keyword>
<reference evidence="5 6" key="1">
    <citation type="submission" date="2016-07" db="EMBL/GenBank/DDBJ databases">
        <title>Pervasive Adenine N6-methylation of Active Genes in Fungi.</title>
        <authorList>
            <consortium name="DOE Joint Genome Institute"/>
            <person name="Mondo S.J."/>
            <person name="Dannebaum R.O."/>
            <person name="Kuo R.C."/>
            <person name="Labutti K."/>
            <person name="Haridas S."/>
            <person name="Kuo A."/>
            <person name="Salamov A."/>
            <person name="Ahrendt S.R."/>
            <person name="Lipzen A."/>
            <person name="Sullivan W."/>
            <person name="Andreopoulos W.B."/>
            <person name="Clum A."/>
            <person name="Lindquist E."/>
            <person name="Daum C."/>
            <person name="Ramamoorthy G.K."/>
            <person name="Gryganskyi A."/>
            <person name="Culley D."/>
            <person name="Magnuson J.K."/>
            <person name="James T.Y."/>
            <person name="O'Malley M.A."/>
            <person name="Stajich J.E."/>
            <person name="Spatafora J.W."/>
            <person name="Visel A."/>
            <person name="Grigoriev I.V."/>
        </authorList>
    </citation>
    <scope>NUCLEOTIDE SEQUENCE [LARGE SCALE GENOMIC DNA]</scope>
    <source>
        <strain evidence="5 6">CBS 115471</strain>
    </source>
</reference>
<evidence type="ECO:0000256" key="2">
    <source>
        <dbReference type="ARBA" id="ARBA00022963"/>
    </source>
</evidence>
<dbReference type="AlphaFoldDB" id="A0A1Y1Y6E1"/>
<dbReference type="PANTHER" id="PTHR24185:SF1">
    <property type="entry name" value="CALCIUM-INDEPENDENT PHOSPHOLIPASE A2-GAMMA"/>
    <property type="match status" value="1"/>
</dbReference>
<sequence length="309" mass="35663">MLGRLRMDADECIQEFKGISKKLFSGSRVFSRRWLDRKKYDTSLFEAECKRVIQSYPTWNDHTLPGDDSFFCPRGVCQTIVIVTRRSSKSQDVDSSYAFRTYQDSAVPKLAEYQGERSERTENIGEKPFKGLRIWHVARAATAGPTYFKAMNIQGKDYIDGGFMLNNPTVEIYGEVLAVNERVETVVSIGTGTLRQSKAEFFKFGPLNFISRLRTVKKLMGLSMDSESGHDAMRSLAKSNDTGYYRLNIPLDSKEWRLDSWRKRRERVFKHLEMVVDKHLGRPEVVEELQECASVLIERRRSRALNTLQ</sequence>
<dbReference type="Gene3D" id="3.40.1090.10">
    <property type="entry name" value="Cytosolic phospholipase A2 catalytic domain"/>
    <property type="match status" value="1"/>
</dbReference>
<dbReference type="GO" id="GO:0046486">
    <property type="term" value="P:glycerolipid metabolic process"/>
    <property type="evidence" value="ECO:0007669"/>
    <property type="project" value="UniProtKB-ARBA"/>
</dbReference>
<comment type="caution">
    <text evidence="5">The sequence shown here is derived from an EMBL/GenBank/DDBJ whole genome shotgun (WGS) entry which is preliminary data.</text>
</comment>
<evidence type="ECO:0000256" key="3">
    <source>
        <dbReference type="ARBA" id="ARBA00023098"/>
    </source>
</evidence>
<dbReference type="OrthoDB" id="1658288at2759"/>
<evidence type="ECO:0000256" key="1">
    <source>
        <dbReference type="ARBA" id="ARBA00022801"/>
    </source>
</evidence>
<dbReference type="STRING" id="1231657.A0A1Y1Y6E1"/>
<dbReference type="GO" id="GO:0016020">
    <property type="term" value="C:membrane"/>
    <property type="evidence" value="ECO:0007669"/>
    <property type="project" value="TreeGrafter"/>
</dbReference>
<gene>
    <name evidence="5" type="ORF">BCR34DRAFT_235569</name>
</gene>
<dbReference type="GO" id="GO:0016042">
    <property type="term" value="P:lipid catabolic process"/>
    <property type="evidence" value="ECO:0007669"/>
    <property type="project" value="UniProtKB-KW"/>
</dbReference>
<evidence type="ECO:0000313" key="6">
    <source>
        <dbReference type="Proteomes" id="UP000193144"/>
    </source>
</evidence>
<organism evidence="5 6">
    <name type="scientific">Clohesyomyces aquaticus</name>
    <dbReference type="NCBI Taxonomy" id="1231657"/>
    <lineage>
        <taxon>Eukaryota</taxon>
        <taxon>Fungi</taxon>
        <taxon>Dikarya</taxon>
        <taxon>Ascomycota</taxon>
        <taxon>Pezizomycotina</taxon>
        <taxon>Dothideomycetes</taxon>
        <taxon>Pleosporomycetidae</taxon>
        <taxon>Pleosporales</taxon>
        <taxon>Lindgomycetaceae</taxon>
        <taxon>Clohesyomyces</taxon>
    </lineage>
</organism>
<protein>
    <submittedName>
        <fullName evidence="5">Acyl transferase/acyl hydrolase/lysophospholipase</fullName>
    </submittedName>
</protein>
<proteinExistence type="predicted"/>
<dbReference type="Pfam" id="PF01734">
    <property type="entry name" value="Patatin"/>
    <property type="match status" value="1"/>
</dbReference>
<feature type="domain" description="PNPLA" evidence="4">
    <location>
        <begin position="8"/>
        <end position="169"/>
    </location>
</feature>
<name>A0A1Y1Y6E1_9PLEO</name>
<dbReference type="EMBL" id="MCFA01000335">
    <property type="protein sequence ID" value="ORX93582.1"/>
    <property type="molecule type" value="Genomic_DNA"/>
</dbReference>
<dbReference type="GO" id="GO:0019369">
    <property type="term" value="P:arachidonate metabolic process"/>
    <property type="evidence" value="ECO:0007669"/>
    <property type="project" value="TreeGrafter"/>
</dbReference>
<keyword evidence="5" id="KW-0808">Transferase</keyword>
<dbReference type="SUPFAM" id="SSF52151">
    <property type="entry name" value="FabD/lysophospholipase-like"/>
    <property type="match status" value="1"/>
</dbReference>
<keyword evidence="1 5" id="KW-0378">Hydrolase</keyword>